<organism evidence="2 3">
    <name type="scientific">Actinomadura verrucosospora</name>
    <dbReference type="NCBI Taxonomy" id="46165"/>
    <lineage>
        <taxon>Bacteria</taxon>
        <taxon>Bacillati</taxon>
        <taxon>Actinomycetota</taxon>
        <taxon>Actinomycetes</taxon>
        <taxon>Streptosporangiales</taxon>
        <taxon>Thermomonosporaceae</taxon>
        <taxon>Actinomadura</taxon>
    </lineage>
</organism>
<evidence type="ECO:0000313" key="2">
    <source>
        <dbReference type="EMBL" id="QKG19845.1"/>
    </source>
</evidence>
<dbReference type="AlphaFoldDB" id="A0A7D4A0Z5"/>
<protein>
    <submittedName>
        <fullName evidence="2">Uncharacterized protein</fullName>
    </submittedName>
</protein>
<feature type="transmembrane region" description="Helical" evidence="1">
    <location>
        <begin position="327"/>
        <end position="345"/>
    </location>
</feature>
<keyword evidence="1" id="KW-0812">Transmembrane</keyword>
<keyword evidence="1" id="KW-1133">Transmembrane helix</keyword>
<sequence length="402" mass="42723">MGRTEQADGVVAPHAQDGAEAGRPRGQLGIWAVLCAWHVMWVLARSHGAGGSWHYFATGADVLFGDDRGQGLHLYATHPELQIGPLSFVVALPLDALGPPWGRTTAVFLMSCTGPLLLAAIWRLVPSPHRRPGRLLAAGLVFLPIWAELATHAGHLDDVLALSLAIGALQARVRDRPLLAGLLVGAATDAKPWALAFAAMLLFRPARSAVAAFAVCLVVVAAGWLPFLLYDPHTMHAAHFTIANAAGSGLRVLGYHGARTPSWDRPAQLALGGLLGAAAVVRRRWEAVILLATAARILLDPEVYGYYTAGVLLGTVVFDLLATRRRLPLVTIAAALTLYLSRQLSDVHAVPLTNPQLGLLRVAFVVTAVIAVFGAARAAAPEPRTRAAAWTPSRREEKTTSL</sequence>
<reference evidence="2 3" key="1">
    <citation type="submission" date="2020-05" db="EMBL/GenBank/DDBJ databases">
        <title>Actinomadura verrucosospora NRRL-B18236 (PFL_A860) Genome sequencing and assembly.</title>
        <authorList>
            <person name="Samborskyy M."/>
        </authorList>
    </citation>
    <scope>NUCLEOTIDE SEQUENCE [LARGE SCALE GENOMIC DNA]</scope>
    <source>
        <strain evidence="2 3">NRRL:B18236</strain>
    </source>
</reference>
<evidence type="ECO:0000313" key="3">
    <source>
        <dbReference type="Proteomes" id="UP000501240"/>
    </source>
</evidence>
<evidence type="ECO:0000256" key="1">
    <source>
        <dbReference type="SAM" id="Phobius"/>
    </source>
</evidence>
<dbReference type="RefSeq" id="WP_173094171.1">
    <property type="nucleotide sequence ID" value="NZ_CP053892.1"/>
</dbReference>
<feature type="transmembrane region" description="Helical" evidence="1">
    <location>
        <begin position="101"/>
        <end position="122"/>
    </location>
</feature>
<feature type="transmembrane region" description="Helical" evidence="1">
    <location>
        <begin position="28"/>
        <end position="44"/>
    </location>
</feature>
<accession>A0A7D4A0Z5</accession>
<gene>
    <name evidence="2" type="ORF">ACTIVE_1481</name>
</gene>
<keyword evidence="1" id="KW-0472">Membrane</keyword>
<keyword evidence="3" id="KW-1185">Reference proteome</keyword>
<dbReference type="Proteomes" id="UP000501240">
    <property type="component" value="Chromosome"/>
</dbReference>
<dbReference type="EMBL" id="CP053892">
    <property type="protein sequence ID" value="QKG19845.1"/>
    <property type="molecule type" value="Genomic_DNA"/>
</dbReference>
<feature type="transmembrane region" description="Helical" evidence="1">
    <location>
        <begin position="357"/>
        <end position="376"/>
    </location>
</feature>
<proteinExistence type="predicted"/>
<name>A0A7D4A0Z5_ACTVE</name>
<feature type="transmembrane region" description="Helical" evidence="1">
    <location>
        <begin position="304"/>
        <end position="322"/>
    </location>
</feature>
<feature type="transmembrane region" description="Helical" evidence="1">
    <location>
        <begin position="210"/>
        <end position="230"/>
    </location>
</feature>